<organism evidence="2 3">
    <name type="scientific">Nematocida parisii (strain ERTm3)</name>
    <name type="common">Nematode killer fungus</name>
    <dbReference type="NCBI Taxonomy" id="935791"/>
    <lineage>
        <taxon>Eukaryota</taxon>
        <taxon>Fungi</taxon>
        <taxon>Fungi incertae sedis</taxon>
        <taxon>Microsporidia</taxon>
        <taxon>Nematocida</taxon>
    </lineage>
</organism>
<dbReference type="OrthoDB" id="10540631at2759"/>
<proteinExistence type="predicted"/>
<keyword evidence="1" id="KW-0472">Membrane</keyword>
<feature type="transmembrane region" description="Helical" evidence="1">
    <location>
        <begin position="12"/>
        <end position="33"/>
    </location>
</feature>
<keyword evidence="1" id="KW-0812">Transmembrane</keyword>
<dbReference type="InParanoid" id="I3EHQ2"/>
<gene>
    <name evidence="2" type="ORF">NEQG_01439</name>
</gene>
<dbReference type="AlphaFoldDB" id="I3EHQ2"/>
<evidence type="ECO:0000313" key="2">
    <source>
        <dbReference type="EMBL" id="EIJ88749.1"/>
    </source>
</evidence>
<dbReference type="Proteomes" id="UP000002872">
    <property type="component" value="Unassembled WGS sequence"/>
</dbReference>
<dbReference type="EMBL" id="GL870878">
    <property type="protein sequence ID" value="EIJ88749.1"/>
    <property type="molecule type" value="Genomic_DNA"/>
</dbReference>
<dbReference type="HOGENOM" id="CLU_2413790_0_0_1"/>
<sequence length="92" mass="9969">MGVPSKTGKIIIVSIIALVIILVIAAVFCLSGGDNKVKGQKHQSKIPIRYSNVKSTNSIGTMTEIGQNEIILVKPSNSRIPKKKTIEKKKNI</sequence>
<evidence type="ECO:0000313" key="3">
    <source>
        <dbReference type="Proteomes" id="UP000002872"/>
    </source>
</evidence>
<name>I3EHQ2_NEMP3</name>
<keyword evidence="1" id="KW-1133">Transmembrane helix</keyword>
<keyword evidence="3" id="KW-1185">Reference proteome</keyword>
<reference evidence="2" key="1">
    <citation type="submission" date="2011-01" db="EMBL/GenBank/DDBJ databases">
        <title>The Genome Sequence of Nematocida parisii strain ERTm3.</title>
        <authorList>
            <consortium name="The Broad Institute Genome Sequencing Platform"/>
            <consortium name="The Broad Institute Genome Sequencing Center for Infectious Disease"/>
            <person name="Cuomo C."/>
            <person name="Troemel E."/>
            <person name="Young S.K."/>
            <person name="Zeng Q."/>
            <person name="Gargeya S."/>
            <person name="Fitzgerald M."/>
            <person name="Haas B."/>
            <person name="Abouelleil A."/>
            <person name="Alvarado L."/>
            <person name="Arachchi H.M."/>
            <person name="Berlin A."/>
            <person name="Chapman S.B."/>
            <person name="Gearin G."/>
            <person name="Goldberg J."/>
            <person name="Griggs A."/>
            <person name="Gujja S."/>
            <person name="Hansen M."/>
            <person name="Heiman D."/>
            <person name="Howarth C."/>
            <person name="Larimer J."/>
            <person name="Lui A."/>
            <person name="MacDonald P.J.P."/>
            <person name="McCowen C."/>
            <person name="Montmayeur A."/>
            <person name="Murphy C."/>
            <person name="Neiman D."/>
            <person name="Pearson M."/>
            <person name="Priest M."/>
            <person name="Roberts A."/>
            <person name="Saif S."/>
            <person name="Shea T."/>
            <person name="Sisk P."/>
            <person name="Stolte C."/>
            <person name="Sykes S."/>
            <person name="Wortman J."/>
            <person name="Nusbaum C."/>
            <person name="Birren B."/>
        </authorList>
    </citation>
    <scope>NUCLEOTIDE SEQUENCE</scope>
    <source>
        <strain evidence="2">ERTm3</strain>
    </source>
</reference>
<dbReference type="VEuPathDB" id="MicrosporidiaDB:NEQG_01439"/>
<protein>
    <submittedName>
        <fullName evidence="2">Uncharacterized protein</fullName>
    </submittedName>
</protein>
<evidence type="ECO:0000256" key="1">
    <source>
        <dbReference type="SAM" id="Phobius"/>
    </source>
</evidence>
<accession>I3EHQ2</accession>